<dbReference type="Proteomes" id="UP000076643">
    <property type="component" value="Unassembled WGS sequence"/>
</dbReference>
<keyword evidence="1" id="KW-0812">Transmembrane</keyword>
<evidence type="ECO:0000313" key="2">
    <source>
        <dbReference type="EMBL" id="KZN40945.1"/>
    </source>
</evidence>
<evidence type="ECO:0000256" key="1">
    <source>
        <dbReference type="SAM" id="Phobius"/>
    </source>
</evidence>
<accession>A0A162A0U4</accession>
<gene>
    <name evidence="2" type="ORF">N475_00795</name>
</gene>
<comment type="caution">
    <text evidence="2">The sequence shown here is derived from an EMBL/GenBank/DDBJ whole genome shotgun (WGS) entry which is preliminary data.</text>
</comment>
<evidence type="ECO:0000313" key="3">
    <source>
        <dbReference type="Proteomes" id="UP000076643"/>
    </source>
</evidence>
<keyword evidence="3" id="KW-1185">Reference proteome</keyword>
<feature type="transmembrane region" description="Helical" evidence="1">
    <location>
        <begin position="100"/>
        <end position="118"/>
    </location>
</feature>
<sequence>MRNQIQFVGDNVSIGLAVMCLIHCIALPLLIVFLPFVSKSFVQGEVFHQLLLGGVLLTSILALVSGCKTHSKWHIFSFGISGLVILSIAAFFGYDLLGESGETILTIIGSLIVAFSHLKNIKACKQAKCCSSTA</sequence>
<evidence type="ECO:0008006" key="4">
    <source>
        <dbReference type="Google" id="ProtNLM"/>
    </source>
</evidence>
<protein>
    <recommendedName>
        <fullName evidence="4">MerC domain-containing protein</fullName>
    </recommendedName>
</protein>
<dbReference type="PATRIC" id="fig|1365250.3.peg.1307"/>
<feature type="transmembrane region" description="Helical" evidence="1">
    <location>
        <begin position="46"/>
        <end position="66"/>
    </location>
</feature>
<dbReference type="AlphaFoldDB" id="A0A162A0U4"/>
<keyword evidence="1" id="KW-1133">Transmembrane helix</keyword>
<name>A0A162A0U4_9GAMM</name>
<dbReference type="InterPro" id="IPR004891">
    <property type="entry name" value="Mercury-R_MerC"/>
</dbReference>
<feature type="transmembrane region" description="Helical" evidence="1">
    <location>
        <begin position="73"/>
        <end position="94"/>
    </location>
</feature>
<reference evidence="2 3" key="1">
    <citation type="submission" date="2013-07" db="EMBL/GenBank/DDBJ databases">
        <title>Comparative Genomic and Metabolomic Analysis of Twelve Strains of Pseudoalteromonas luteoviolacea.</title>
        <authorList>
            <person name="Vynne N.G."/>
            <person name="Mansson M."/>
            <person name="Gram L."/>
        </authorList>
    </citation>
    <scope>NUCLEOTIDE SEQUENCE [LARGE SCALE GENOMIC DNA]</scope>
    <source>
        <strain evidence="2 3">DSM 6061</strain>
    </source>
</reference>
<dbReference type="EMBL" id="AUYB01000092">
    <property type="protein sequence ID" value="KZN40945.1"/>
    <property type="molecule type" value="Genomic_DNA"/>
</dbReference>
<keyword evidence="1" id="KW-0472">Membrane</keyword>
<proteinExistence type="predicted"/>
<feature type="transmembrane region" description="Helical" evidence="1">
    <location>
        <begin position="12"/>
        <end position="34"/>
    </location>
</feature>
<dbReference type="GO" id="GO:0015097">
    <property type="term" value="F:mercury ion transmembrane transporter activity"/>
    <property type="evidence" value="ECO:0007669"/>
    <property type="project" value="InterPro"/>
</dbReference>
<dbReference type="Pfam" id="PF03203">
    <property type="entry name" value="MerC"/>
    <property type="match status" value="1"/>
</dbReference>
<organism evidence="2 3">
    <name type="scientific">Pseudoalteromonas luteoviolacea DSM 6061</name>
    <dbReference type="NCBI Taxonomy" id="1365250"/>
    <lineage>
        <taxon>Bacteria</taxon>
        <taxon>Pseudomonadati</taxon>
        <taxon>Pseudomonadota</taxon>
        <taxon>Gammaproteobacteria</taxon>
        <taxon>Alteromonadales</taxon>
        <taxon>Pseudoalteromonadaceae</taxon>
        <taxon>Pseudoalteromonas</taxon>
    </lineage>
</organism>
<dbReference type="GO" id="GO:0016020">
    <property type="term" value="C:membrane"/>
    <property type="evidence" value="ECO:0007669"/>
    <property type="project" value="InterPro"/>
</dbReference>